<organism evidence="2 3">
    <name type="scientific">Pararhodobacter zhoushanensis</name>
    <dbReference type="NCBI Taxonomy" id="2479545"/>
    <lineage>
        <taxon>Bacteria</taxon>
        <taxon>Pseudomonadati</taxon>
        <taxon>Pseudomonadota</taxon>
        <taxon>Alphaproteobacteria</taxon>
        <taxon>Rhodobacterales</taxon>
        <taxon>Paracoccaceae</taxon>
        <taxon>Pararhodobacter</taxon>
    </lineage>
</organism>
<keyword evidence="3" id="KW-1185">Reference proteome</keyword>
<comment type="caution">
    <text evidence="2">The sequence shown here is derived from an EMBL/GenBank/DDBJ whole genome shotgun (WGS) entry which is preliminary data.</text>
</comment>
<proteinExistence type="predicted"/>
<dbReference type="Proteomes" id="UP001208938">
    <property type="component" value="Unassembled WGS sequence"/>
</dbReference>
<protein>
    <submittedName>
        <fullName evidence="2">DUF4169 family protein</fullName>
    </submittedName>
</protein>
<dbReference type="Pfam" id="PF13770">
    <property type="entry name" value="DUF4169"/>
    <property type="match status" value="1"/>
</dbReference>
<feature type="region of interest" description="Disordered" evidence="1">
    <location>
        <begin position="1"/>
        <end position="59"/>
    </location>
</feature>
<gene>
    <name evidence="2" type="ORF">OKW52_12675</name>
</gene>
<dbReference type="InterPro" id="IPR025227">
    <property type="entry name" value="DUF4169"/>
</dbReference>
<dbReference type="RefSeq" id="WP_264506035.1">
    <property type="nucleotide sequence ID" value="NZ_JAPDFL010000001.1"/>
</dbReference>
<dbReference type="EMBL" id="JAPDFL010000001">
    <property type="protein sequence ID" value="MCW1933086.1"/>
    <property type="molecule type" value="Genomic_DNA"/>
</dbReference>
<evidence type="ECO:0000256" key="1">
    <source>
        <dbReference type="SAM" id="MobiDB-lite"/>
    </source>
</evidence>
<feature type="compositionally biased region" description="Basic and acidic residues" evidence="1">
    <location>
        <begin position="42"/>
        <end position="59"/>
    </location>
</feature>
<evidence type="ECO:0000313" key="2">
    <source>
        <dbReference type="EMBL" id="MCW1933086.1"/>
    </source>
</evidence>
<sequence length="59" mass="6452">MAKVINLRTRRKQAARDEGRAQGAVSAAKHGVSKAQASLEAARADKARRDLDGHKREQD</sequence>
<name>A0ABT3GZW0_9RHOB</name>
<accession>A0ABT3GZW0</accession>
<reference evidence="2 3" key="1">
    <citation type="submission" date="2022-10" db="EMBL/GenBank/DDBJ databases">
        <title>Pararhodobacter sp. nov., isolated from marine algae.</title>
        <authorList>
            <person name="Choi B.J."/>
            <person name="Kim J.M."/>
            <person name="Lee J.K."/>
            <person name="Choi D.G."/>
            <person name="Jeon C.O."/>
        </authorList>
    </citation>
    <scope>NUCLEOTIDE SEQUENCE [LARGE SCALE GENOMIC DNA]</scope>
    <source>
        <strain evidence="2 3">ZQ420</strain>
    </source>
</reference>
<evidence type="ECO:0000313" key="3">
    <source>
        <dbReference type="Proteomes" id="UP001208938"/>
    </source>
</evidence>